<accession>A0ABM1E2N9</accession>
<feature type="compositionally biased region" description="Polar residues" evidence="1">
    <location>
        <begin position="150"/>
        <end position="163"/>
    </location>
</feature>
<name>A0ABM1E2N9_PRICU</name>
<dbReference type="Pfam" id="PF05250">
    <property type="entry name" value="UPF0193"/>
    <property type="match status" value="2"/>
</dbReference>
<dbReference type="PANTHER" id="PTHR28348">
    <property type="entry name" value="UPF0193 PROTEIN EVG1"/>
    <property type="match status" value="1"/>
</dbReference>
<dbReference type="Proteomes" id="UP000695022">
    <property type="component" value="Unplaced"/>
</dbReference>
<evidence type="ECO:0000313" key="2">
    <source>
        <dbReference type="Proteomes" id="UP000695022"/>
    </source>
</evidence>
<sequence>MDKARRENVTRGNPRTATTYSQGTQRLLKVMMEESKLNSLLQLHLTKTIKIASSAKEKERLQNLMTYGQDSIPQSAPKPVIEPQLGNDRFEELEEEIKERREFLEDMQHLGQRSKYSAAINAEISMKIREMEVLDKKRTAELKEAINIKSRPNNPRPESSTLANPHDPS</sequence>
<keyword evidence="2" id="KW-1185">Reference proteome</keyword>
<feature type="region of interest" description="Disordered" evidence="1">
    <location>
        <begin position="144"/>
        <end position="169"/>
    </location>
</feature>
<dbReference type="GeneID" id="106808312"/>
<feature type="region of interest" description="Disordered" evidence="1">
    <location>
        <begin position="1"/>
        <end position="23"/>
    </location>
</feature>
<gene>
    <name evidence="3" type="primary">LOC106808312</name>
</gene>
<protein>
    <submittedName>
        <fullName evidence="3">UPF0193 protein EVG1-like isoform X2</fullName>
    </submittedName>
</protein>
<feature type="compositionally biased region" description="Polar residues" evidence="1">
    <location>
        <begin position="10"/>
        <end position="23"/>
    </location>
</feature>
<organism evidence="2 3">
    <name type="scientific">Priapulus caudatus</name>
    <name type="common">Priapulid worm</name>
    <dbReference type="NCBI Taxonomy" id="37621"/>
    <lineage>
        <taxon>Eukaryota</taxon>
        <taxon>Metazoa</taxon>
        <taxon>Ecdysozoa</taxon>
        <taxon>Scalidophora</taxon>
        <taxon>Priapulida</taxon>
        <taxon>Priapulimorpha</taxon>
        <taxon>Priapulimorphida</taxon>
        <taxon>Priapulidae</taxon>
        <taxon>Priapulus</taxon>
    </lineage>
</organism>
<dbReference type="PANTHER" id="PTHR28348:SF1">
    <property type="entry name" value="UPF0193 PROTEIN EVG1"/>
    <property type="match status" value="1"/>
</dbReference>
<dbReference type="InterPro" id="IPR007914">
    <property type="entry name" value="UPF0193"/>
</dbReference>
<evidence type="ECO:0000313" key="3">
    <source>
        <dbReference type="RefSeq" id="XP_014666460.1"/>
    </source>
</evidence>
<evidence type="ECO:0000256" key="1">
    <source>
        <dbReference type="SAM" id="MobiDB-lite"/>
    </source>
</evidence>
<dbReference type="RefSeq" id="XP_014666460.1">
    <property type="nucleotide sequence ID" value="XM_014810974.1"/>
</dbReference>
<proteinExistence type="predicted"/>
<feature type="region of interest" description="Disordered" evidence="1">
    <location>
        <begin position="67"/>
        <end position="86"/>
    </location>
</feature>
<reference evidence="3" key="1">
    <citation type="submission" date="2025-08" db="UniProtKB">
        <authorList>
            <consortium name="RefSeq"/>
        </authorList>
    </citation>
    <scope>IDENTIFICATION</scope>
</reference>